<organism evidence="1 2">
    <name type="scientific">Flavobacterium jejuense</name>
    <dbReference type="NCBI Taxonomy" id="1544455"/>
    <lineage>
        <taxon>Bacteria</taxon>
        <taxon>Pseudomonadati</taxon>
        <taxon>Bacteroidota</taxon>
        <taxon>Flavobacteriia</taxon>
        <taxon>Flavobacteriales</taxon>
        <taxon>Flavobacteriaceae</taxon>
        <taxon>Flavobacterium</taxon>
    </lineage>
</organism>
<accession>A0ABX0ILH0</accession>
<keyword evidence="2" id="KW-1185">Reference proteome</keyword>
<gene>
    <name evidence="1" type="ORF">FIA58_003085</name>
</gene>
<name>A0ABX0ILH0_9FLAO</name>
<sequence>MKGIGVIFLLVFISCKNVSGDLEIAGNTFYFEEPQPINDFELKTFPNKFLGSYMNEDSISLNFQKDVICREYIWKNKIPNTDLDSLKVGFDFTDDKIVSKDGSFKFLYRQLKDSIEIFNKRIDTIFRFSNTQKAKRINGNLVISKKDSIFWNIKLYTFDKEKLTVKQLYSDTDLKKMDSITKVKAKMLDSSTYIIAPSRAEFKQFYKLKDFGNDTNYKKVKE</sequence>
<dbReference type="RefSeq" id="WP_140959944.1">
    <property type="nucleotide sequence ID" value="NZ_VEVQ02000002.1"/>
</dbReference>
<dbReference type="PROSITE" id="PS51257">
    <property type="entry name" value="PROKAR_LIPOPROTEIN"/>
    <property type="match status" value="1"/>
</dbReference>
<evidence type="ECO:0000313" key="2">
    <source>
        <dbReference type="Proteomes" id="UP000817854"/>
    </source>
</evidence>
<evidence type="ECO:0000313" key="1">
    <source>
        <dbReference type="EMBL" id="NHN24650.1"/>
    </source>
</evidence>
<proteinExistence type="predicted"/>
<evidence type="ECO:0008006" key="3">
    <source>
        <dbReference type="Google" id="ProtNLM"/>
    </source>
</evidence>
<comment type="caution">
    <text evidence="1">The sequence shown here is derived from an EMBL/GenBank/DDBJ whole genome shotgun (WGS) entry which is preliminary data.</text>
</comment>
<protein>
    <recommendedName>
        <fullName evidence="3">Lipoprotein</fullName>
    </recommendedName>
</protein>
<dbReference type="EMBL" id="VEVQ02000002">
    <property type="protein sequence ID" value="NHN24650.1"/>
    <property type="molecule type" value="Genomic_DNA"/>
</dbReference>
<dbReference type="Proteomes" id="UP000817854">
    <property type="component" value="Unassembled WGS sequence"/>
</dbReference>
<reference evidence="1 2" key="2">
    <citation type="submission" date="2020-02" db="EMBL/GenBank/DDBJ databases">
        <title>Flavobacterium profundi sp. nov., isolated from a deep-sea seamount.</title>
        <authorList>
            <person name="Zhang D.-C."/>
        </authorList>
    </citation>
    <scope>NUCLEOTIDE SEQUENCE [LARGE SCALE GENOMIC DNA]</scope>
    <source>
        <strain evidence="1 2">EC11</strain>
    </source>
</reference>
<reference evidence="2" key="1">
    <citation type="submission" date="2019-05" db="EMBL/GenBank/DDBJ databases">
        <title>Flavobacterium profundi sp. nov., isolated from a deep-sea seamount.</title>
        <authorList>
            <person name="Zhang D.-C."/>
        </authorList>
    </citation>
    <scope>NUCLEOTIDE SEQUENCE [LARGE SCALE GENOMIC DNA]</scope>
    <source>
        <strain evidence="2">EC11</strain>
    </source>
</reference>